<protein>
    <submittedName>
        <fullName evidence="3">Endolytic transglycosylase MltG</fullName>
    </submittedName>
</protein>
<feature type="chain" id="PRO_5039502867" evidence="2">
    <location>
        <begin position="22"/>
        <end position="166"/>
    </location>
</feature>
<gene>
    <name evidence="3" type="ORF">IC621_01505</name>
</gene>
<proteinExistence type="predicted"/>
<keyword evidence="2" id="KW-0732">Signal</keyword>
<feature type="region of interest" description="Disordered" evidence="1">
    <location>
        <begin position="78"/>
        <end position="108"/>
    </location>
</feature>
<dbReference type="EMBL" id="JACXAI010000001">
    <property type="protein sequence ID" value="MBD1378893.1"/>
    <property type="molecule type" value="Genomic_DNA"/>
</dbReference>
<dbReference type="Proteomes" id="UP000626844">
    <property type="component" value="Unassembled WGS sequence"/>
</dbReference>
<evidence type="ECO:0000313" key="3">
    <source>
        <dbReference type="EMBL" id="MBD1378893.1"/>
    </source>
</evidence>
<name>A0A926NF73_9BACI</name>
<dbReference type="RefSeq" id="WP_191155001.1">
    <property type="nucleotide sequence ID" value="NZ_JACXAI010000001.1"/>
</dbReference>
<evidence type="ECO:0000256" key="1">
    <source>
        <dbReference type="SAM" id="MobiDB-lite"/>
    </source>
</evidence>
<feature type="signal peptide" evidence="2">
    <location>
        <begin position="1"/>
        <end position="21"/>
    </location>
</feature>
<comment type="caution">
    <text evidence="3">The sequence shown here is derived from an EMBL/GenBank/DDBJ whole genome shotgun (WGS) entry which is preliminary data.</text>
</comment>
<accession>A0A926NF73</accession>
<keyword evidence="4" id="KW-1185">Reference proteome</keyword>
<dbReference type="AlphaFoldDB" id="A0A926NF73"/>
<dbReference type="Gene3D" id="3.30.1490.480">
    <property type="entry name" value="Endolytic murein transglycosylase"/>
    <property type="match status" value="1"/>
</dbReference>
<evidence type="ECO:0000313" key="4">
    <source>
        <dbReference type="Proteomes" id="UP000626844"/>
    </source>
</evidence>
<reference evidence="3" key="1">
    <citation type="submission" date="2020-09" db="EMBL/GenBank/DDBJ databases">
        <title>A novel bacterium of genus Bacillus, isolated from South China Sea.</title>
        <authorList>
            <person name="Huang H."/>
            <person name="Mo K."/>
            <person name="Hu Y."/>
        </authorList>
    </citation>
    <scope>NUCLEOTIDE SEQUENCE</scope>
    <source>
        <strain evidence="3">IB182487</strain>
    </source>
</reference>
<feature type="compositionally biased region" description="Basic and acidic residues" evidence="1">
    <location>
        <begin position="78"/>
        <end position="98"/>
    </location>
</feature>
<sequence>MSKTGFRAFAAGMILSTSVLAATYFLFEKEKKAEDVDVKREVGETDISSYLNKNDQIAVAKKEYDELVGYKETAIKLKAEQEKQPSDGSNQEKEEKPPSAKYKLTISDGMSTGDVSNILEQEGIINSASDLNAYLIEANYHTKIRSGSYELSRGMSFREIANVLTK</sequence>
<evidence type="ECO:0000256" key="2">
    <source>
        <dbReference type="SAM" id="SignalP"/>
    </source>
</evidence>
<organism evidence="3 4">
    <name type="scientific">Metabacillus arenae</name>
    <dbReference type="NCBI Taxonomy" id="2771434"/>
    <lineage>
        <taxon>Bacteria</taxon>
        <taxon>Bacillati</taxon>
        <taxon>Bacillota</taxon>
        <taxon>Bacilli</taxon>
        <taxon>Bacillales</taxon>
        <taxon>Bacillaceae</taxon>
        <taxon>Metabacillus</taxon>
    </lineage>
</organism>